<dbReference type="InterPro" id="IPR036259">
    <property type="entry name" value="MFS_trans_sf"/>
</dbReference>
<feature type="domain" description="Major facilitator superfamily (MFS) profile" evidence="7">
    <location>
        <begin position="19"/>
        <end position="478"/>
    </location>
</feature>
<dbReference type="InterPro" id="IPR011701">
    <property type="entry name" value="MFS"/>
</dbReference>
<keyword evidence="2" id="KW-0813">Transport</keyword>
<evidence type="ECO:0000256" key="1">
    <source>
        <dbReference type="ARBA" id="ARBA00004651"/>
    </source>
</evidence>
<keyword evidence="4 6" id="KW-1133">Transmembrane helix</keyword>
<feature type="transmembrane region" description="Helical" evidence="6">
    <location>
        <begin position="52"/>
        <end position="73"/>
    </location>
</feature>
<keyword evidence="3 6" id="KW-0812">Transmembrane</keyword>
<name>A0ABY3RRQ5_9MICO</name>
<reference evidence="8 9" key="1">
    <citation type="submission" date="2023-01" db="EMBL/GenBank/DDBJ databases">
        <title>Characterization of estradiol degrading bacteria Microbacterium sp. MZT7 and reveal degrading genes through genome analysis.</title>
        <authorList>
            <person name="Hao P."/>
            <person name="Gao Y."/>
        </authorList>
    </citation>
    <scope>NUCLEOTIDE SEQUENCE [LARGE SCALE GENOMIC DNA]</scope>
    <source>
        <strain evidence="8 9">MZT7</strain>
    </source>
</reference>
<evidence type="ECO:0000256" key="6">
    <source>
        <dbReference type="SAM" id="Phobius"/>
    </source>
</evidence>
<sequence length="499" mass="50871">MSAAIDRPGPALKAGIFGTLVALVIAEVVAAFETTMAVQLLYAPGEFFTKDLTALAWIVTAYALVAALATGFVGRLGDQFGRRNVLIAVLLLSLVGSVVSAVAPTLGVLVAGRALQGVSGAVLPLCIGIVRAGFPAPKVALGVAVVSTSALVAGAGGGLVGGLLLDNASWHWIFWSAAILAALASVLVLVMIHPDPRSTLASSTRIDWLGGLLFGGGIAAALYGATRSKEAGWSSPSVLGFVALGIVAVVLWYLWERRVATPMIDVRMFQDKKFSLGMFATALIALGPIGMSTVLTFTLYRTPNTIAGPDGDIALPVGLGLSATMAGVLGFLTSGVAFGLAPIIGRVSERFGARVGLMTGAGLTTVGQLVIVSAPTSMPVVVTGFVISVLGTGFLYSGMPTVIVECVPAELTSTATGMNAVVRTTFQAVSSSLVAILLTTAPVLVGDSSFVSRTGLTLVVGVCVATCVLTVLVVSRIPRGPASPPRVADPNRSVTEETR</sequence>
<evidence type="ECO:0000313" key="9">
    <source>
        <dbReference type="Proteomes" id="UP001199642"/>
    </source>
</evidence>
<dbReference type="RefSeq" id="WP_231819277.1">
    <property type="nucleotide sequence ID" value="NZ_CP082781.1"/>
</dbReference>
<dbReference type="Gene3D" id="1.20.1250.20">
    <property type="entry name" value="MFS general substrate transporter like domains"/>
    <property type="match status" value="2"/>
</dbReference>
<comment type="subcellular location">
    <subcellularLocation>
        <location evidence="1">Cell membrane</location>
        <topology evidence="1">Multi-pass membrane protein</topology>
    </subcellularLocation>
</comment>
<feature type="transmembrane region" description="Helical" evidence="6">
    <location>
        <begin position="114"/>
        <end position="132"/>
    </location>
</feature>
<evidence type="ECO:0000313" key="8">
    <source>
        <dbReference type="EMBL" id="UGS25406.1"/>
    </source>
</evidence>
<evidence type="ECO:0000256" key="4">
    <source>
        <dbReference type="ARBA" id="ARBA00022989"/>
    </source>
</evidence>
<dbReference type="PANTHER" id="PTHR42718:SF9">
    <property type="entry name" value="MAJOR FACILITATOR SUPERFAMILY MULTIDRUG TRANSPORTER MFSC"/>
    <property type="match status" value="1"/>
</dbReference>
<dbReference type="PROSITE" id="PS50850">
    <property type="entry name" value="MFS"/>
    <property type="match status" value="1"/>
</dbReference>
<feature type="transmembrane region" description="Helical" evidence="6">
    <location>
        <begin position="456"/>
        <end position="474"/>
    </location>
</feature>
<dbReference type="EMBL" id="CP082781">
    <property type="protein sequence ID" value="UGS25406.1"/>
    <property type="molecule type" value="Genomic_DNA"/>
</dbReference>
<feature type="transmembrane region" description="Helical" evidence="6">
    <location>
        <begin position="420"/>
        <end position="444"/>
    </location>
</feature>
<dbReference type="SUPFAM" id="SSF103473">
    <property type="entry name" value="MFS general substrate transporter"/>
    <property type="match status" value="1"/>
</dbReference>
<feature type="transmembrane region" description="Helical" evidence="6">
    <location>
        <begin position="355"/>
        <end position="374"/>
    </location>
</feature>
<dbReference type="InterPro" id="IPR020846">
    <property type="entry name" value="MFS_dom"/>
</dbReference>
<dbReference type="Proteomes" id="UP001199642">
    <property type="component" value="Chromosome"/>
</dbReference>
<protein>
    <submittedName>
        <fullName evidence="8">MFS transporter</fullName>
    </submittedName>
</protein>
<proteinExistence type="predicted"/>
<keyword evidence="9" id="KW-1185">Reference proteome</keyword>
<feature type="transmembrane region" description="Helical" evidence="6">
    <location>
        <begin position="172"/>
        <end position="194"/>
    </location>
</feature>
<evidence type="ECO:0000259" key="7">
    <source>
        <dbReference type="PROSITE" id="PS50850"/>
    </source>
</evidence>
<feature type="transmembrane region" description="Helical" evidence="6">
    <location>
        <begin position="139"/>
        <end position="160"/>
    </location>
</feature>
<feature type="transmembrane region" description="Helical" evidence="6">
    <location>
        <begin position="237"/>
        <end position="255"/>
    </location>
</feature>
<feature type="transmembrane region" description="Helical" evidence="6">
    <location>
        <begin position="380"/>
        <end position="399"/>
    </location>
</feature>
<feature type="transmembrane region" description="Helical" evidence="6">
    <location>
        <begin position="206"/>
        <end position="225"/>
    </location>
</feature>
<evidence type="ECO:0000256" key="2">
    <source>
        <dbReference type="ARBA" id="ARBA00022448"/>
    </source>
</evidence>
<feature type="transmembrane region" description="Helical" evidence="6">
    <location>
        <begin position="12"/>
        <end position="32"/>
    </location>
</feature>
<gene>
    <name evidence="8" type="ORF">K8F61_12020</name>
</gene>
<dbReference type="PANTHER" id="PTHR42718">
    <property type="entry name" value="MAJOR FACILITATOR SUPERFAMILY MULTIDRUG TRANSPORTER MFSC"/>
    <property type="match status" value="1"/>
</dbReference>
<feature type="transmembrane region" description="Helical" evidence="6">
    <location>
        <begin position="320"/>
        <end position="343"/>
    </location>
</feature>
<evidence type="ECO:0000256" key="5">
    <source>
        <dbReference type="ARBA" id="ARBA00023136"/>
    </source>
</evidence>
<accession>A0ABY3RRQ5</accession>
<feature type="transmembrane region" description="Helical" evidence="6">
    <location>
        <begin position="85"/>
        <end position="108"/>
    </location>
</feature>
<organism evidence="8 9">
    <name type="scientific">Microbacterium resistens</name>
    <dbReference type="NCBI Taxonomy" id="156977"/>
    <lineage>
        <taxon>Bacteria</taxon>
        <taxon>Bacillati</taxon>
        <taxon>Actinomycetota</taxon>
        <taxon>Actinomycetes</taxon>
        <taxon>Micrococcales</taxon>
        <taxon>Microbacteriaceae</taxon>
        <taxon>Microbacterium</taxon>
    </lineage>
</organism>
<feature type="transmembrane region" description="Helical" evidence="6">
    <location>
        <begin position="276"/>
        <end position="300"/>
    </location>
</feature>
<keyword evidence="5 6" id="KW-0472">Membrane</keyword>
<evidence type="ECO:0000256" key="3">
    <source>
        <dbReference type="ARBA" id="ARBA00022692"/>
    </source>
</evidence>
<dbReference type="Pfam" id="PF07690">
    <property type="entry name" value="MFS_1"/>
    <property type="match status" value="2"/>
</dbReference>